<gene>
    <name evidence="3" type="ORF">GCM10010361_34760</name>
</gene>
<comment type="caution">
    <text evidence="3">The sequence shown here is derived from an EMBL/GenBank/DDBJ whole genome shotgun (WGS) entry which is preliminary data.</text>
</comment>
<protein>
    <submittedName>
        <fullName evidence="3">Hemerythrin domain-containing protein</fullName>
    </submittedName>
</protein>
<accession>A0ABP3K0N6</accession>
<evidence type="ECO:0000313" key="3">
    <source>
        <dbReference type="EMBL" id="GAA0467607.1"/>
    </source>
</evidence>
<evidence type="ECO:0000256" key="1">
    <source>
        <dbReference type="SAM" id="Coils"/>
    </source>
</evidence>
<keyword evidence="4" id="KW-1185">Reference proteome</keyword>
<organism evidence="3 4">
    <name type="scientific">Streptomyces olivaceiscleroticus</name>
    <dbReference type="NCBI Taxonomy" id="68245"/>
    <lineage>
        <taxon>Bacteria</taxon>
        <taxon>Bacillati</taxon>
        <taxon>Actinomycetota</taxon>
        <taxon>Actinomycetes</taxon>
        <taxon>Kitasatosporales</taxon>
        <taxon>Streptomycetaceae</taxon>
        <taxon>Streptomyces</taxon>
    </lineage>
</organism>
<feature type="coiled-coil region" evidence="1">
    <location>
        <begin position="2"/>
        <end position="29"/>
    </location>
</feature>
<dbReference type="EMBL" id="BAAABY010000025">
    <property type="protein sequence ID" value="GAA0467607.1"/>
    <property type="molecule type" value="Genomic_DNA"/>
</dbReference>
<dbReference type="PANTHER" id="PTHR35585">
    <property type="entry name" value="HHE DOMAIN PROTEIN (AFU_ORTHOLOGUE AFUA_4G00730)"/>
    <property type="match status" value="1"/>
</dbReference>
<dbReference type="Pfam" id="PF01814">
    <property type="entry name" value="Hemerythrin"/>
    <property type="match status" value="1"/>
</dbReference>
<dbReference type="Proteomes" id="UP001500909">
    <property type="component" value="Unassembled WGS sequence"/>
</dbReference>
<evidence type="ECO:0000313" key="4">
    <source>
        <dbReference type="Proteomes" id="UP001500909"/>
    </source>
</evidence>
<feature type="domain" description="Hemerythrin-like" evidence="2">
    <location>
        <begin position="8"/>
        <end position="122"/>
    </location>
</feature>
<dbReference type="InterPro" id="IPR012312">
    <property type="entry name" value="Hemerythrin-like"/>
</dbReference>
<evidence type="ECO:0000259" key="2">
    <source>
        <dbReference type="Pfam" id="PF01814"/>
    </source>
</evidence>
<sequence length="185" mass="20718">MAEKQKNVVELLEQQHQQIRRLLDDVVNSKGEERKAAFHRVVRLLAVHETAEEEVVHPYIRDHVEGGEKVVDDRLKEEKSAKETLSRLEDMDTESQEFVDLFKQLQQAVLEHAKAEEKNEFTHLRAVSDQRAMRGLAIAVEAAEAVAPTHPHPGTETGLKSAVATPFASVVDRTKDAIRAAMGKG</sequence>
<reference evidence="4" key="1">
    <citation type="journal article" date="2019" name="Int. J. Syst. Evol. Microbiol.">
        <title>The Global Catalogue of Microorganisms (GCM) 10K type strain sequencing project: providing services to taxonomists for standard genome sequencing and annotation.</title>
        <authorList>
            <consortium name="The Broad Institute Genomics Platform"/>
            <consortium name="The Broad Institute Genome Sequencing Center for Infectious Disease"/>
            <person name="Wu L."/>
            <person name="Ma J."/>
        </authorList>
    </citation>
    <scope>NUCLEOTIDE SEQUENCE [LARGE SCALE GENOMIC DNA]</scope>
    <source>
        <strain evidence="4">JCM 4805</strain>
    </source>
</reference>
<dbReference type="CDD" id="cd12108">
    <property type="entry name" value="Hr-like"/>
    <property type="match status" value="1"/>
</dbReference>
<proteinExistence type="predicted"/>
<name>A0ABP3K0N6_9ACTN</name>
<dbReference type="Gene3D" id="1.20.120.520">
    <property type="entry name" value="nmb1532 protein domain like"/>
    <property type="match status" value="1"/>
</dbReference>
<keyword evidence="1" id="KW-0175">Coiled coil</keyword>
<dbReference type="PANTHER" id="PTHR35585:SF1">
    <property type="entry name" value="HHE DOMAIN PROTEIN (AFU_ORTHOLOGUE AFUA_4G00730)"/>
    <property type="match status" value="1"/>
</dbReference>
<dbReference type="RefSeq" id="WP_346095918.1">
    <property type="nucleotide sequence ID" value="NZ_BAAABY010000025.1"/>
</dbReference>